<keyword evidence="4" id="KW-1185">Reference proteome</keyword>
<evidence type="ECO:0008006" key="5">
    <source>
        <dbReference type="Google" id="ProtNLM"/>
    </source>
</evidence>
<feature type="signal peptide" evidence="2">
    <location>
        <begin position="1"/>
        <end position="15"/>
    </location>
</feature>
<comment type="caution">
    <text evidence="3">The sequence shown here is derived from an EMBL/GenBank/DDBJ whole genome shotgun (WGS) entry which is preliminary data.</text>
</comment>
<feature type="chain" id="PRO_5029559569" description="Secreted protein" evidence="2">
    <location>
        <begin position="16"/>
        <end position="125"/>
    </location>
</feature>
<name>A0A7J8D680_ROUAE</name>
<dbReference type="EMBL" id="JACASE010000013">
    <property type="protein sequence ID" value="KAF6418764.1"/>
    <property type="molecule type" value="Genomic_DNA"/>
</dbReference>
<protein>
    <recommendedName>
        <fullName evidence="5">Secreted protein</fullName>
    </recommendedName>
</protein>
<organism evidence="3 4">
    <name type="scientific">Rousettus aegyptiacus</name>
    <name type="common">Egyptian fruit bat</name>
    <name type="synonym">Pteropus aegyptiacus</name>
    <dbReference type="NCBI Taxonomy" id="9407"/>
    <lineage>
        <taxon>Eukaryota</taxon>
        <taxon>Metazoa</taxon>
        <taxon>Chordata</taxon>
        <taxon>Craniata</taxon>
        <taxon>Vertebrata</taxon>
        <taxon>Euteleostomi</taxon>
        <taxon>Mammalia</taxon>
        <taxon>Eutheria</taxon>
        <taxon>Laurasiatheria</taxon>
        <taxon>Chiroptera</taxon>
        <taxon>Yinpterochiroptera</taxon>
        <taxon>Pteropodoidea</taxon>
        <taxon>Pteropodidae</taxon>
        <taxon>Rousettinae</taxon>
        <taxon>Rousettus</taxon>
    </lineage>
</organism>
<dbReference type="Proteomes" id="UP000593571">
    <property type="component" value="Unassembled WGS sequence"/>
</dbReference>
<gene>
    <name evidence="3" type="ORF">HJG63_008786</name>
</gene>
<dbReference type="AlphaFoldDB" id="A0A7J8D680"/>
<feature type="region of interest" description="Disordered" evidence="1">
    <location>
        <begin position="39"/>
        <end position="60"/>
    </location>
</feature>
<evidence type="ECO:0000313" key="3">
    <source>
        <dbReference type="EMBL" id="KAF6418764.1"/>
    </source>
</evidence>
<keyword evidence="2" id="KW-0732">Signal</keyword>
<reference evidence="3 4" key="1">
    <citation type="journal article" date="2020" name="Nature">
        <title>Six reference-quality genomes reveal evolution of bat adaptations.</title>
        <authorList>
            <person name="Jebb D."/>
            <person name="Huang Z."/>
            <person name="Pippel M."/>
            <person name="Hughes G.M."/>
            <person name="Lavrichenko K."/>
            <person name="Devanna P."/>
            <person name="Winkler S."/>
            <person name="Jermiin L.S."/>
            <person name="Skirmuntt E.C."/>
            <person name="Katzourakis A."/>
            <person name="Burkitt-Gray L."/>
            <person name="Ray D.A."/>
            <person name="Sullivan K.A.M."/>
            <person name="Roscito J.G."/>
            <person name="Kirilenko B.M."/>
            <person name="Davalos L.M."/>
            <person name="Corthals A.P."/>
            <person name="Power M.L."/>
            <person name="Jones G."/>
            <person name="Ransome R.D."/>
            <person name="Dechmann D.K.N."/>
            <person name="Locatelli A.G."/>
            <person name="Puechmaille S.J."/>
            <person name="Fedrigo O."/>
            <person name="Jarvis E.D."/>
            <person name="Hiller M."/>
            <person name="Vernes S.C."/>
            <person name="Myers E.W."/>
            <person name="Teeling E.C."/>
        </authorList>
    </citation>
    <scope>NUCLEOTIDE SEQUENCE [LARGE SCALE GENOMIC DNA]</scope>
    <source>
        <strain evidence="3">MRouAeg1</strain>
        <tissue evidence="3">Muscle</tissue>
    </source>
</reference>
<evidence type="ECO:0000313" key="4">
    <source>
        <dbReference type="Proteomes" id="UP000593571"/>
    </source>
</evidence>
<feature type="compositionally biased region" description="Basic residues" evidence="1">
    <location>
        <begin position="39"/>
        <end position="52"/>
    </location>
</feature>
<accession>A0A7J8D680</accession>
<sequence length="125" mass="14582">MLVVRLLVCLSSVLTPRVFKVSGHSRRHEVPDYGHRCVKSRRGKRVKKRKRKNQDASHPFELTGAPFHALVQKKRKRKRKEKRGFAESSEVRLLHGPGTGILSDVRLKRKNIPTHSLPCWFFFNF</sequence>
<evidence type="ECO:0000256" key="1">
    <source>
        <dbReference type="SAM" id="MobiDB-lite"/>
    </source>
</evidence>
<evidence type="ECO:0000256" key="2">
    <source>
        <dbReference type="SAM" id="SignalP"/>
    </source>
</evidence>
<proteinExistence type="predicted"/>